<comment type="caution">
    <text evidence="1">The sequence shown here is derived from an EMBL/GenBank/DDBJ whole genome shotgun (WGS) entry which is preliminary data.</text>
</comment>
<gene>
    <name evidence="1" type="ORF">MLD38_009583</name>
</gene>
<dbReference type="Proteomes" id="UP001057402">
    <property type="component" value="Chromosome 3"/>
</dbReference>
<keyword evidence="2" id="KW-1185">Reference proteome</keyword>
<evidence type="ECO:0000313" key="1">
    <source>
        <dbReference type="EMBL" id="KAI4383783.1"/>
    </source>
</evidence>
<dbReference type="EMBL" id="CM042882">
    <property type="protein sequence ID" value="KAI4383783.1"/>
    <property type="molecule type" value="Genomic_DNA"/>
</dbReference>
<sequence>MEKSGYGRDGIYRSLRPPVSLPHDHNTSMVSFLFRSSDSYPDKPALIDADTLDSLSFSQLRSLVISLAHGLTSLGIRKNDVVLIFSPNSIRFPACFLAIASLGAVATTANPLYTSTELSKQVKDSNPKLVVTVPELWDKVKGLNLPP</sequence>
<protein>
    <submittedName>
        <fullName evidence="1">Uncharacterized protein</fullName>
    </submittedName>
</protein>
<organism evidence="1 2">
    <name type="scientific">Melastoma candidum</name>
    <dbReference type="NCBI Taxonomy" id="119954"/>
    <lineage>
        <taxon>Eukaryota</taxon>
        <taxon>Viridiplantae</taxon>
        <taxon>Streptophyta</taxon>
        <taxon>Embryophyta</taxon>
        <taxon>Tracheophyta</taxon>
        <taxon>Spermatophyta</taxon>
        <taxon>Magnoliopsida</taxon>
        <taxon>eudicotyledons</taxon>
        <taxon>Gunneridae</taxon>
        <taxon>Pentapetalae</taxon>
        <taxon>rosids</taxon>
        <taxon>malvids</taxon>
        <taxon>Myrtales</taxon>
        <taxon>Melastomataceae</taxon>
        <taxon>Melastomatoideae</taxon>
        <taxon>Melastomateae</taxon>
        <taxon>Melastoma</taxon>
    </lineage>
</organism>
<evidence type="ECO:0000313" key="2">
    <source>
        <dbReference type="Proteomes" id="UP001057402"/>
    </source>
</evidence>
<proteinExistence type="predicted"/>
<accession>A0ACB9RZI2</accession>
<reference evidence="2" key="1">
    <citation type="journal article" date="2023" name="Front. Plant Sci.">
        <title>Chromosomal-level genome assembly of Melastoma candidum provides insights into trichome evolution.</title>
        <authorList>
            <person name="Zhong Y."/>
            <person name="Wu W."/>
            <person name="Sun C."/>
            <person name="Zou P."/>
            <person name="Liu Y."/>
            <person name="Dai S."/>
            <person name="Zhou R."/>
        </authorList>
    </citation>
    <scope>NUCLEOTIDE SEQUENCE [LARGE SCALE GENOMIC DNA]</scope>
</reference>
<name>A0ACB9RZI2_9MYRT</name>